<reference evidence="1 2" key="1">
    <citation type="journal article" date="2022" name="Hortic Res">
        <title>A haplotype resolved chromosomal level avocado genome allows analysis of novel avocado genes.</title>
        <authorList>
            <person name="Nath O."/>
            <person name="Fletcher S.J."/>
            <person name="Hayward A."/>
            <person name="Shaw L.M."/>
            <person name="Masouleh A.K."/>
            <person name="Furtado A."/>
            <person name="Henry R.J."/>
            <person name="Mitter N."/>
        </authorList>
    </citation>
    <scope>NUCLEOTIDE SEQUENCE [LARGE SCALE GENOMIC DNA]</scope>
    <source>
        <strain evidence="2">cv. Hass</strain>
    </source>
</reference>
<proteinExistence type="predicted"/>
<evidence type="ECO:0000313" key="1">
    <source>
        <dbReference type="EMBL" id="KAJ8625452.1"/>
    </source>
</evidence>
<accession>A0ACC2KW63</accession>
<dbReference type="EMBL" id="CM056819">
    <property type="protein sequence ID" value="KAJ8625452.1"/>
    <property type="molecule type" value="Genomic_DNA"/>
</dbReference>
<dbReference type="Proteomes" id="UP001234297">
    <property type="component" value="Chromosome 11"/>
</dbReference>
<sequence>MPQELAVETVEFTFGCVFFSNGIFCDARAVKSYPCSTSKAAEALAILFTLRFAVDKGISKISISLDAKVVIEVLNKENENSRDLSIHSIT</sequence>
<name>A0ACC2KW63_PERAE</name>
<organism evidence="1 2">
    <name type="scientific">Persea americana</name>
    <name type="common">Avocado</name>
    <dbReference type="NCBI Taxonomy" id="3435"/>
    <lineage>
        <taxon>Eukaryota</taxon>
        <taxon>Viridiplantae</taxon>
        <taxon>Streptophyta</taxon>
        <taxon>Embryophyta</taxon>
        <taxon>Tracheophyta</taxon>
        <taxon>Spermatophyta</taxon>
        <taxon>Magnoliopsida</taxon>
        <taxon>Magnoliidae</taxon>
        <taxon>Laurales</taxon>
        <taxon>Lauraceae</taxon>
        <taxon>Persea</taxon>
    </lineage>
</organism>
<protein>
    <submittedName>
        <fullName evidence="1">Uncharacterized protein</fullName>
    </submittedName>
</protein>
<comment type="caution">
    <text evidence="1">The sequence shown here is derived from an EMBL/GenBank/DDBJ whole genome shotgun (WGS) entry which is preliminary data.</text>
</comment>
<evidence type="ECO:0000313" key="2">
    <source>
        <dbReference type="Proteomes" id="UP001234297"/>
    </source>
</evidence>
<gene>
    <name evidence="1" type="ORF">MRB53_033982</name>
</gene>
<keyword evidence="2" id="KW-1185">Reference proteome</keyword>